<evidence type="ECO:0000256" key="1">
    <source>
        <dbReference type="ARBA" id="ARBA00007031"/>
    </source>
</evidence>
<protein>
    <submittedName>
        <fullName evidence="3">Transcriptional regulatory protein ros</fullName>
    </submittedName>
</protein>
<evidence type="ECO:0000256" key="2">
    <source>
        <dbReference type="SAM" id="MobiDB-lite"/>
    </source>
</evidence>
<dbReference type="Gene3D" id="1.10.10.1550">
    <property type="entry name" value="ROS/MUCR transcriptional regulator protein"/>
    <property type="match status" value="1"/>
</dbReference>
<organism evidence="3 4">
    <name type="scientific">Komagataeibacter europaeus</name>
    <name type="common">Gluconacetobacter europaeus</name>
    <dbReference type="NCBI Taxonomy" id="33995"/>
    <lineage>
        <taxon>Bacteria</taxon>
        <taxon>Pseudomonadati</taxon>
        <taxon>Pseudomonadota</taxon>
        <taxon>Alphaproteobacteria</taxon>
        <taxon>Acetobacterales</taxon>
        <taxon>Acetobacteraceae</taxon>
        <taxon>Komagataeibacter</taxon>
    </lineage>
</organism>
<feature type="region of interest" description="Disordered" evidence="2">
    <location>
        <begin position="122"/>
        <end position="161"/>
    </location>
</feature>
<dbReference type="GO" id="GO:0003677">
    <property type="term" value="F:DNA binding"/>
    <property type="evidence" value="ECO:0007669"/>
    <property type="project" value="InterPro"/>
</dbReference>
<comment type="similarity">
    <text evidence="1">Belongs to the ros/MucR family.</text>
</comment>
<reference evidence="3" key="1">
    <citation type="submission" date="2015-08" db="EMBL/GenBank/DDBJ databases">
        <title>Draft genome sequence of Komagataeibacter europaeus CECT 8546 a cellulose producer strain from vinegar produced by the traditional method.</title>
        <authorList>
            <person name="Poehlein A."/>
            <person name="Valera M.J."/>
            <person name="Haack F.S."/>
            <person name="Mas A."/>
            <person name="Daniel R."/>
            <person name="Streit W.R."/>
            <person name="Mateo E."/>
        </authorList>
    </citation>
    <scope>NUCLEOTIDE SEQUENCE [LARGE SCALE GENOMIC DNA]</scope>
    <source>
        <strain evidence="3">CECT 8546</strain>
    </source>
</reference>
<evidence type="ECO:0000313" key="3">
    <source>
        <dbReference type="EMBL" id="KON62649.1"/>
    </source>
</evidence>
<comment type="caution">
    <text evidence="3">The sequence shown here is derived from an EMBL/GenBank/DDBJ whole genome shotgun (WGS) entry which is preliminary data.</text>
</comment>
<name>A0A0M0EBL8_KOMEU</name>
<dbReference type="PATRIC" id="fig|33995.3.peg.4269"/>
<dbReference type="RefSeq" id="WP_082267139.1">
    <property type="nucleotide sequence ID" value="NZ_LHUQ01000087.1"/>
</dbReference>
<keyword evidence="4" id="KW-1185">Reference proteome</keyword>
<accession>A0A0M0EBL8</accession>
<dbReference type="STRING" id="33995.KOEU_38610"/>
<dbReference type="EMBL" id="LHUQ01000087">
    <property type="protein sequence ID" value="KON62649.1"/>
    <property type="molecule type" value="Genomic_DNA"/>
</dbReference>
<evidence type="ECO:0000313" key="4">
    <source>
        <dbReference type="Proteomes" id="UP000037566"/>
    </source>
</evidence>
<dbReference type="GO" id="GO:0008270">
    <property type="term" value="F:zinc ion binding"/>
    <property type="evidence" value="ECO:0007669"/>
    <property type="project" value="InterPro"/>
</dbReference>
<dbReference type="InterPro" id="IPR041920">
    <property type="entry name" value="ROS/MUCR_sf"/>
</dbReference>
<dbReference type="InterPro" id="IPR008807">
    <property type="entry name" value="ROS_MUCR"/>
</dbReference>
<dbReference type="AlphaFoldDB" id="A0A0M0EBL8"/>
<gene>
    <name evidence="3" type="primary">ros9</name>
    <name evidence="3" type="ORF">KOEU_38610</name>
</gene>
<dbReference type="Pfam" id="PF05443">
    <property type="entry name" value="ROS_MUCR"/>
    <property type="match status" value="1"/>
</dbReference>
<dbReference type="GO" id="GO:0006355">
    <property type="term" value="P:regulation of DNA-templated transcription"/>
    <property type="evidence" value="ECO:0007669"/>
    <property type="project" value="InterPro"/>
</dbReference>
<feature type="compositionally biased region" description="Basic residues" evidence="2">
    <location>
        <begin position="151"/>
        <end position="161"/>
    </location>
</feature>
<dbReference type="OrthoDB" id="9809693at2"/>
<dbReference type="Proteomes" id="UP000037566">
    <property type="component" value="Unassembled WGS sequence"/>
</dbReference>
<proteinExistence type="inferred from homology"/>
<sequence length="161" mass="18186">MSEEQQRQLALTVEIITAYVSENKISPDELIRLIGTVYNSLSFPTTSSVKEQIPAVPIKRSVFPDYIICLEDGKKLKMLKRHLQASYGMTPEEYRRKWGLPSHYPMVAPNYTARRSELAREIGLGRDITSTATKSGDEGTTEPALPDRPQGRRRGRKKAAH</sequence>